<evidence type="ECO:0000256" key="4">
    <source>
        <dbReference type="SAM" id="MobiDB-lite"/>
    </source>
</evidence>
<comment type="caution">
    <text evidence="6">The sequence shown here is derived from an EMBL/GenBank/DDBJ whole genome shotgun (WGS) entry which is preliminary data.</text>
</comment>
<evidence type="ECO:0000259" key="5">
    <source>
        <dbReference type="Pfam" id="PF08242"/>
    </source>
</evidence>
<organism evidence="6 7">
    <name type="scientific">Rhizoctonia solani</name>
    <dbReference type="NCBI Taxonomy" id="456999"/>
    <lineage>
        <taxon>Eukaryota</taxon>
        <taxon>Fungi</taxon>
        <taxon>Dikarya</taxon>
        <taxon>Basidiomycota</taxon>
        <taxon>Agaricomycotina</taxon>
        <taxon>Agaricomycetes</taxon>
        <taxon>Cantharellales</taxon>
        <taxon>Ceratobasidiaceae</taxon>
        <taxon>Rhizoctonia</taxon>
    </lineage>
</organism>
<keyword evidence="2" id="KW-0489">Methyltransferase</keyword>
<comment type="similarity">
    <text evidence="1">Belongs to the methyltransferase superfamily. METL family.</text>
</comment>
<dbReference type="InterPro" id="IPR013217">
    <property type="entry name" value="Methyltransf_12"/>
</dbReference>
<feature type="compositionally biased region" description="Polar residues" evidence="4">
    <location>
        <begin position="458"/>
        <end position="471"/>
    </location>
</feature>
<keyword evidence="3" id="KW-0808">Transferase</keyword>
<dbReference type="GO" id="GO:0052735">
    <property type="term" value="F:tRNA (cytidine-3-)-methyltransferase activity"/>
    <property type="evidence" value="ECO:0007669"/>
    <property type="project" value="TreeGrafter"/>
</dbReference>
<dbReference type="AlphaFoldDB" id="A0A8H3C404"/>
<dbReference type="Proteomes" id="UP000663861">
    <property type="component" value="Unassembled WGS sequence"/>
</dbReference>
<evidence type="ECO:0000256" key="3">
    <source>
        <dbReference type="ARBA" id="ARBA00022679"/>
    </source>
</evidence>
<dbReference type="SUPFAM" id="SSF53335">
    <property type="entry name" value="S-adenosyl-L-methionine-dependent methyltransferases"/>
    <property type="match status" value="1"/>
</dbReference>
<dbReference type="CDD" id="cd02440">
    <property type="entry name" value="AdoMet_MTases"/>
    <property type="match status" value="1"/>
</dbReference>
<dbReference type="Gene3D" id="3.40.50.150">
    <property type="entry name" value="Vaccinia Virus protein VP39"/>
    <property type="match status" value="1"/>
</dbReference>
<dbReference type="InterPro" id="IPR026113">
    <property type="entry name" value="METTL2/6/8-like"/>
</dbReference>
<dbReference type="Pfam" id="PF08242">
    <property type="entry name" value="Methyltransf_12"/>
    <property type="match status" value="1"/>
</dbReference>
<feature type="domain" description="Methyltransferase type 12" evidence="5">
    <location>
        <begin position="184"/>
        <end position="289"/>
    </location>
</feature>
<evidence type="ECO:0000313" key="6">
    <source>
        <dbReference type="EMBL" id="CAE6470829.1"/>
    </source>
</evidence>
<reference evidence="6" key="1">
    <citation type="submission" date="2021-01" db="EMBL/GenBank/DDBJ databases">
        <authorList>
            <person name="Kaushik A."/>
        </authorList>
    </citation>
    <scope>NUCLEOTIDE SEQUENCE</scope>
    <source>
        <strain evidence="6">AG4-RS23</strain>
    </source>
</reference>
<evidence type="ECO:0000256" key="1">
    <source>
        <dbReference type="ARBA" id="ARBA00009725"/>
    </source>
</evidence>
<proteinExistence type="inferred from homology"/>
<protein>
    <recommendedName>
        <fullName evidence="5">Methyltransferase type 12 domain-containing protein</fullName>
    </recommendedName>
</protein>
<sequence length="528" mass="58335">MWSIYLFLTVDKIVNLPAINLELHGRLTEISRDLLVDLPRLNYTLFSSNHPVIVSCLSPAFMAPPGTAKIPKTNSSVHDIQADAPPFGSRFLTEDQDVWSKNAWDHVPPPSDQAERIEKAIGRQRNSPVPKEESLKYNVNPASYWDRFYQWNEGNFFRDRKWLHQEFPELTQLTTSEAGPATVVEIGCGAGNTVFPLLESNQNPKLNIIGCDYSSKAIEVVKAHPLYTANHIGAVSAHVWDLAGPILPPGVDSGTVDVVVMVFVLSALHPKEWTQAITNVYRMLKPGGLVVLRDYGRHDLTQLRFKEGRLLSDNFYVRGDGTRVYFFDLDELALLFTGELAPKKENPKGLVVTSLIEDNDPAFKAEASNVMILTPTDNTSALTPAFLEGTILAAGESLGNDQPNSTEKATREFPDTSKPVVVMRSERPDPPTSSLGEAEAPDGVAPVPSDRHAHEPSSGAQSPGETLLSSTNGVDRAQTAAVQLSTALSVPHPLFSITQLGVDRRLLVNRKRQLQMYRVWMQGKFRKN</sequence>
<accession>A0A8H3C404</accession>
<dbReference type="InterPro" id="IPR029063">
    <property type="entry name" value="SAM-dependent_MTases_sf"/>
</dbReference>
<dbReference type="EMBL" id="CAJMWY010001577">
    <property type="protein sequence ID" value="CAE6470829.1"/>
    <property type="molecule type" value="Genomic_DNA"/>
</dbReference>
<evidence type="ECO:0000313" key="7">
    <source>
        <dbReference type="Proteomes" id="UP000663861"/>
    </source>
</evidence>
<feature type="region of interest" description="Disordered" evidence="4">
    <location>
        <begin position="396"/>
        <end position="471"/>
    </location>
</feature>
<dbReference type="PANTHER" id="PTHR22809:SF11">
    <property type="entry name" value="TRNA N(3)-METHYLCYTIDINE METHYLTRANSFERASE METTL2"/>
    <property type="match status" value="1"/>
</dbReference>
<gene>
    <name evidence="6" type="ORF">RDB_LOCUS82050</name>
</gene>
<evidence type="ECO:0000256" key="2">
    <source>
        <dbReference type="ARBA" id="ARBA00022603"/>
    </source>
</evidence>
<dbReference type="PANTHER" id="PTHR22809">
    <property type="entry name" value="METHYLTRANSFERASE-RELATED"/>
    <property type="match status" value="1"/>
</dbReference>
<dbReference type="GO" id="GO:0032259">
    <property type="term" value="P:methylation"/>
    <property type="evidence" value="ECO:0007669"/>
    <property type="project" value="UniProtKB-KW"/>
</dbReference>
<name>A0A8H3C404_9AGAM</name>